<feature type="region of interest" description="Disordered" evidence="1">
    <location>
        <begin position="1"/>
        <end position="26"/>
    </location>
</feature>
<reference evidence="2 3" key="2">
    <citation type="submission" date="2018-11" db="EMBL/GenBank/DDBJ databases">
        <authorList>
            <consortium name="Pathogen Informatics"/>
        </authorList>
    </citation>
    <scope>NUCLEOTIDE SEQUENCE [LARGE SCALE GENOMIC DNA]</scope>
</reference>
<dbReference type="Proteomes" id="UP000270296">
    <property type="component" value="Unassembled WGS sequence"/>
</dbReference>
<gene>
    <name evidence="2" type="ORF">SBAD_LOCUS8403</name>
</gene>
<evidence type="ECO:0000313" key="3">
    <source>
        <dbReference type="Proteomes" id="UP000270296"/>
    </source>
</evidence>
<feature type="compositionally biased region" description="Acidic residues" evidence="1">
    <location>
        <begin position="8"/>
        <end position="23"/>
    </location>
</feature>
<name>A0A183IXQ5_9BILA</name>
<organism evidence="4">
    <name type="scientific">Soboliphyme baturini</name>
    <dbReference type="NCBI Taxonomy" id="241478"/>
    <lineage>
        <taxon>Eukaryota</taxon>
        <taxon>Metazoa</taxon>
        <taxon>Ecdysozoa</taxon>
        <taxon>Nematoda</taxon>
        <taxon>Enoplea</taxon>
        <taxon>Dorylaimia</taxon>
        <taxon>Dioctophymatida</taxon>
        <taxon>Dioctophymatoidea</taxon>
        <taxon>Soboliphymatidae</taxon>
        <taxon>Soboliphyme</taxon>
    </lineage>
</organism>
<proteinExistence type="predicted"/>
<keyword evidence="3" id="KW-1185">Reference proteome</keyword>
<accession>A0A183IXQ5</accession>
<dbReference type="WBParaSite" id="SBAD_0000871201-mRNA-1">
    <property type="protein sequence ID" value="SBAD_0000871201-mRNA-1"/>
    <property type="gene ID" value="SBAD_0000871201"/>
</dbReference>
<evidence type="ECO:0000313" key="4">
    <source>
        <dbReference type="WBParaSite" id="SBAD_0000871201-mRNA-1"/>
    </source>
</evidence>
<feature type="region of interest" description="Disordered" evidence="1">
    <location>
        <begin position="60"/>
        <end position="82"/>
    </location>
</feature>
<reference evidence="4" key="1">
    <citation type="submission" date="2016-06" db="UniProtKB">
        <authorList>
            <consortium name="WormBaseParasite"/>
        </authorList>
    </citation>
    <scope>IDENTIFICATION</scope>
</reference>
<dbReference type="AlphaFoldDB" id="A0A183IXQ5"/>
<evidence type="ECO:0000313" key="2">
    <source>
        <dbReference type="EMBL" id="VDP16944.1"/>
    </source>
</evidence>
<evidence type="ECO:0000256" key="1">
    <source>
        <dbReference type="SAM" id="MobiDB-lite"/>
    </source>
</evidence>
<sequence length="82" mass="9007">MFGRSLNDEAEEETEDEVEAEAEAEAKASAVTVDSVLATALSHEPCDALFVPSRLINNQRRSWTRSDRTHRTSTNGDSGALR</sequence>
<protein>
    <submittedName>
        <fullName evidence="2 4">Uncharacterized protein</fullName>
    </submittedName>
</protein>
<feature type="compositionally biased region" description="Polar residues" evidence="1">
    <location>
        <begin position="72"/>
        <end position="82"/>
    </location>
</feature>
<dbReference type="EMBL" id="UZAM01011558">
    <property type="protein sequence ID" value="VDP16944.1"/>
    <property type="molecule type" value="Genomic_DNA"/>
</dbReference>